<evidence type="ECO:0000256" key="12">
    <source>
        <dbReference type="ARBA" id="ARBA00049915"/>
    </source>
</evidence>
<comment type="pathway">
    <text evidence="2 13">Porphyrin-containing compound metabolism; protoheme biosynthesis; protoheme from protoporphyrin-IX: step 1/1.</text>
</comment>
<dbReference type="InterPro" id="IPR033659">
    <property type="entry name" value="Ferrochelatase_N"/>
</dbReference>
<sequence length="395" mass="45330">MSFYIPKSIVTMFPRAALLRQAFRTGPRDCSTSATKPKTGIVLINMGGPEKTEQVYDYLYKIMTDRDMIQLPMAQNTLGPWIARRRTPEVQKKYQEIGGGSPILKWTKLQGKLMCEMLDKKSPETAPHKPYVAFRYVPPYTQDAFSELQKDQVKHAVIFSQYPQYSCATTGSSFNEIYRYLKNKELLNDIKLSVIDRWPIHPLLIKTFAENIKKELQQIPENKRKEAIILFSAHSLPLKTVNRGDAYPSEVGATVNQVMHELNFSHAYQLVWQSKVGPLPWLGPMTDDAIRGYVKHGRKVFVVVPIAFVNEHIETLHELDIEYCTDLAKEVGVDIIRRVPAPNDHPLFIEALCDIVKNHLQNKVAVSKKFLHRCPHCTNANCYNSKKWYSENCSF</sequence>
<dbReference type="PROSITE" id="PS00534">
    <property type="entry name" value="FERROCHELATASE"/>
    <property type="match status" value="1"/>
</dbReference>
<evidence type="ECO:0000313" key="14">
    <source>
        <dbReference type="EMBL" id="CAH1103669.1"/>
    </source>
</evidence>
<keyword evidence="5" id="KW-0809">Transit peptide</keyword>
<dbReference type="HAMAP" id="MF_00323">
    <property type="entry name" value="Ferrochelatase"/>
    <property type="match status" value="1"/>
</dbReference>
<dbReference type="InterPro" id="IPR001015">
    <property type="entry name" value="Ferrochelatase"/>
</dbReference>
<evidence type="ECO:0000256" key="13">
    <source>
        <dbReference type="RuleBase" id="RU000607"/>
    </source>
</evidence>
<evidence type="ECO:0000256" key="11">
    <source>
        <dbReference type="ARBA" id="ARBA00023244"/>
    </source>
</evidence>
<dbReference type="SUPFAM" id="SSF53800">
    <property type="entry name" value="Chelatase"/>
    <property type="match status" value="1"/>
</dbReference>
<dbReference type="GO" id="GO:0005743">
    <property type="term" value="C:mitochondrial inner membrane"/>
    <property type="evidence" value="ECO:0007669"/>
    <property type="project" value="UniProtKB-SubCell"/>
</dbReference>
<dbReference type="Gene3D" id="3.40.50.1400">
    <property type="match status" value="2"/>
</dbReference>
<dbReference type="InterPro" id="IPR019772">
    <property type="entry name" value="Ferrochelatase_AS"/>
</dbReference>
<dbReference type="EC" id="4.98.1.1" evidence="13"/>
<evidence type="ECO:0000256" key="10">
    <source>
        <dbReference type="ARBA" id="ARBA00023239"/>
    </source>
</evidence>
<dbReference type="CDD" id="cd03411">
    <property type="entry name" value="Ferrochelatase_N"/>
    <property type="match status" value="1"/>
</dbReference>
<dbReference type="InterPro" id="IPR033644">
    <property type="entry name" value="Ferrochelatase_C"/>
</dbReference>
<reference evidence="14" key="1">
    <citation type="submission" date="2022-01" db="EMBL/GenBank/DDBJ databases">
        <authorList>
            <person name="King R."/>
        </authorList>
    </citation>
    <scope>NUCLEOTIDE SEQUENCE</scope>
</reference>
<keyword evidence="9" id="KW-0472">Membrane</keyword>
<gene>
    <name evidence="14" type="ORF">PSYICH_LOCUS4228</name>
</gene>
<dbReference type="EMBL" id="OV651826">
    <property type="protein sequence ID" value="CAH1103669.1"/>
    <property type="molecule type" value="Genomic_DNA"/>
</dbReference>
<dbReference type="OrthoDB" id="1323at2759"/>
<keyword evidence="10 13" id="KW-0456">Lyase</keyword>
<dbReference type="AlphaFoldDB" id="A0A9P0G699"/>
<evidence type="ECO:0000256" key="4">
    <source>
        <dbReference type="ARBA" id="ARBA00022792"/>
    </source>
</evidence>
<dbReference type="PANTHER" id="PTHR11108:SF1">
    <property type="entry name" value="FERROCHELATASE, MITOCHONDRIAL"/>
    <property type="match status" value="1"/>
</dbReference>
<keyword evidence="15" id="KW-1185">Reference proteome</keyword>
<evidence type="ECO:0000256" key="7">
    <source>
        <dbReference type="ARBA" id="ARBA00023128"/>
    </source>
</evidence>
<dbReference type="Proteomes" id="UP001153636">
    <property type="component" value="Chromosome 14"/>
</dbReference>
<proteinExistence type="inferred from homology"/>
<evidence type="ECO:0000256" key="8">
    <source>
        <dbReference type="ARBA" id="ARBA00023133"/>
    </source>
</evidence>
<comment type="catalytic activity">
    <reaction evidence="12">
        <text>heme b + 2 H(+) = protoporphyrin IX + Fe(2+)</text>
        <dbReference type="Rhea" id="RHEA:22584"/>
        <dbReference type="ChEBI" id="CHEBI:15378"/>
        <dbReference type="ChEBI" id="CHEBI:29033"/>
        <dbReference type="ChEBI" id="CHEBI:57306"/>
        <dbReference type="ChEBI" id="CHEBI:60344"/>
        <dbReference type="EC" id="4.98.1.1"/>
    </reaction>
    <physiologicalReaction direction="right-to-left" evidence="12">
        <dbReference type="Rhea" id="RHEA:22586"/>
    </physiologicalReaction>
</comment>
<dbReference type="CDD" id="cd00419">
    <property type="entry name" value="Ferrochelatase_C"/>
    <property type="match status" value="1"/>
</dbReference>
<protein>
    <recommendedName>
        <fullName evidence="13">Ferrochelatase</fullName>
        <ecNumber evidence="13">4.98.1.1</ecNumber>
    </recommendedName>
</protein>
<evidence type="ECO:0000313" key="15">
    <source>
        <dbReference type="Proteomes" id="UP001153636"/>
    </source>
</evidence>
<keyword evidence="6 13" id="KW-0408">Iron</keyword>
<evidence type="ECO:0000256" key="6">
    <source>
        <dbReference type="ARBA" id="ARBA00023004"/>
    </source>
</evidence>
<dbReference type="NCBIfam" id="TIGR00109">
    <property type="entry name" value="hemH"/>
    <property type="match status" value="1"/>
</dbReference>
<dbReference type="FunFam" id="3.40.50.1400:FF:000003">
    <property type="entry name" value="Ferrochelatase"/>
    <property type="match status" value="1"/>
</dbReference>
<dbReference type="PANTHER" id="PTHR11108">
    <property type="entry name" value="FERROCHELATASE"/>
    <property type="match status" value="1"/>
</dbReference>
<dbReference type="GO" id="GO:0004325">
    <property type="term" value="F:ferrochelatase activity"/>
    <property type="evidence" value="ECO:0007669"/>
    <property type="project" value="UniProtKB-UniRule"/>
</dbReference>
<keyword evidence="4 13" id="KW-0999">Mitochondrion inner membrane</keyword>
<evidence type="ECO:0000256" key="1">
    <source>
        <dbReference type="ARBA" id="ARBA00004443"/>
    </source>
</evidence>
<dbReference type="GO" id="GO:0006783">
    <property type="term" value="P:heme biosynthetic process"/>
    <property type="evidence" value="ECO:0007669"/>
    <property type="project" value="UniProtKB-UniRule"/>
</dbReference>
<comment type="subcellular location">
    <subcellularLocation>
        <location evidence="1">Mitochondrion inner membrane</location>
        <topology evidence="1">Peripheral membrane protein</topology>
        <orientation evidence="1">Matrix side</orientation>
    </subcellularLocation>
</comment>
<keyword evidence="8 13" id="KW-0350">Heme biosynthesis</keyword>
<dbReference type="Pfam" id="PF00762">
    <property type="entry name" value="Ferrochelatase"/>
    <property type="match status" value="1"/>
</dbReference>
<accession>A0A9P0G699</accession>
<organism evidence="14 15">
    <name type="scientific">Psylliodes chrysocephalus</name>
    <dbReference type="NCBI Taxonomy" id="3402493"/>
    <lineage>
        <taxon>Eukaryota</taxon>
        <taxon>Metazoa</taxon>
        <taxon>Ecdysozoa</taxon>
        <taxon>Arthropoda</taxon>
        <taxon>Hexapoda</taxon>
        <taxon>Insecta</taxon>
        <taxon>Pterygota</taxon>
        <taxon>Neoptera</taxon>
        <taxon>Endopterygota</taxon>
        <taxon>Coleoptera</taxon>
        <taxon>Polyphaga</taxon>
        <taxon>Cucujiformia</taxon>
        <taxon>Chrysomeloidea</taxon>
        <taxon>Chrysomelidae</taxon>
        <taxon>Galerucinae</taxon>
        <taxon>Alticini</taxon>
        <taxon>Psylliodes</taxon>
    </lineage>
</organism>
<evidence type="ECO:0000256" key="2">
    <source>
        <dbReference type="ARBA" id="ARBA00004943"/>
    </source>
</evidence>
<evidence type="ECO:0000256" key="5">
    <source>
        <dbReference type="ARBA" id="ARBA00022946"/>
    </source>
</evidence>
<evidence type="ECO:0000256" key="3">
    <source>
        <dbReference type="ARBA" id="ARBA00007718"/>
    </source>
</evidence>
<keyword evidence="7" id="KW-0496">Mitochondrion</keyword>
<comment type="similarity">
    <text evidence="3 13">Belongs to the ferrochelatase family.</text>
</comment>
<evidence type="ECO:0000256" key="9">
    <source>
        <dbReference type="ARBA" id="ARBA00023136"/>
    </source>
</evidence>
<name>A0A9P0G699_9CUCU</name>
<comment type="function">
    <text evidence="13">Catalyzes the ferrous insertion into protoporphyrin IX.</text>
</comment>
<keyword evidence="11 13" id="KW-0627">Porphyrin biosynthesis</keyword>